<reference evidence="2 3" key="1">
    <citation type="journal article" date="2021" name="Front. Microbiol.">
        <title>Bacterial Transformation of Aromatic Monomers in Softwood Black Liquor.</title>
        <authorList>
            <person name="Navas L.E."/>
            <person name="Dexter G."/>
            <person name="Liu J."/>
            <person name="Levy-Booth D."/>
            <person name="Cho M."/>
            <person name="Jang S.K."/>
            <person name="Mansfield S.D."/>
            <person name="Renneckar S."/>
            <person name="Mohn W.W."/>
            <person name="Eltis L.D."/>
        </authorList>
    </citation>
    <scope>NUCLEOTIDE SEQUENCE [LARGE SCALE GENOMIC DNA]</scope>
    <source>
        <strain evidence="2 3">GD02</strain>
    </source>
</reference>
<accession>A0AA47AA06</accession>
<evidence type="ECO:0000259" key="1">
    <source>
        <dbReference type="Pfam" id="PF13452"/>
    </source>
</evidence>
<gene>
    <name evidence="2" type="ORF">KUM34_026160</name>
</gene>
<feature type="domain" description="FAS1-like dehydratase" evidence="1">
    <location>
        <begin position="11"/>
        <end position="134"/>
    </location>
</feature>
<geneLocation type="plasmid" evidence="2 3">
    <name>pGD02.2.1</name>
</geneLocation>
<dbReference type="InterPro" id="IPR039569">
    <property type="entry name" value="FAS1-like_DH_region"/>
</dbReference>
<sequence>MTTPQPEESPVGTTGDEWEVFVERGKIREFAAAMQSDNPAYQGAEAVIPPTFLSCANQWAPAGARVSVGFDRKRLLHGEQEFVFHGGLPKAGDRLLARDRVVQRFEKPGKKGGRMRFAVVVTEFHNAAGELVAESRGTFIETAAKEATK</sequence>
<evidence type="ECO:0000313" key="3">
    <source>
        <dbReference type="Proteomes" id="UP001162740"/>
    </source>
</evidence>
<proteinExistence type="predicted"/>
<dbReference type="RefSeq" id="WP_085470663.1">
    <property type="nucleotide sequence ID" value="NZ_CP083975.1"/>
</dbReference>
<keyword evidence="2" id="KW-0614">Plasmid</keyword>
<dbReference type="InterPro" id="IPR029069">
    <property type="entry name" value="HotDog_dom_sf"/>
</dbReference>
<dbReference type="AlphaFoldDB" id="A0AA47AA06"/>
<dbReference type="Proteomes" id="UP001162740">
    <property type="component" value="Plasmid pGD02.2.1"/>
</dbReference>
<organism evidence="2 3">
    <name type="scientific">Rhodococcus rhodochrous</name>
    <dbReference type="NCBI Taxonomy" id="1829"/>
    <lineage>
        <taxon>Bacteria</taxon>
        <taxon>Bacillati</taxon>
        <taxon>Actinomycetota</taxon>
        <taxon>Actinomycetes</taxon>
        <taxon>Mycobacteriales</taxon>
        <taxon>Nocardiaceae</taxon>
        <taxon>Rhodococcus</taxon>
    </lineage>
</organism>
<dbReference type="Pfam" id="PF13452">
    <property type="entry name" value="FAS1_DH_region"/>
    <property type="match status" value="1"/>
</dbReference>
<dbReference type="Gene3D" id="3.10.129.10">
    <property type="entry name" value="Hotdog Thioesterase"/>
    <property type="match status" value="1"/>
</dbReference>
<dbReference type="SUPFAM" id="SSF54637">
    <property type="entry name" value="Thioesterase/thiol ester dehydrase-isomerase"/>
    <property type="match status" value="1"/>
</dbReference>
<name>A0AA47AA06_RHORH</name>
<protein>
    <submittedName>
        <fullName evidence="2">MaoC family dehydratase N-terminal domain-containing protein</fullName>
    </submittedName>
</protein>
<evidence type="ECO:0000313" key="2">
    <source>
        <dbReference type="EMBL" id="UZF47904.1"/>
    </source>
</evidence>
<dbReference type="EMBL" id="CP083975">
    <property type="protein sequence ID" value="UZF47904.1"/>
    <property type="molecule type" value="Genomic_DNA"/>
</dbReference>